<dbReference type="Proteomes" id="UP001162501">
    <property type="component" value="Chromosome 31"/>
</dbReference>
<reference evidence="1" key="2">
    <citation type="submission" date="2025-03" db="EMBL/GenBank/DDBJ databases">
        <authorList>
            <consortium name="ELIXIR-Norway"/>
            <consortium name="Elixir Norway"/>
        </authorList>
    </citation>
    <scope>NUCLEOTIDE SEQUENCE</scope>
</reference>
<sequence length="530" mass="55892">MAGRHRGGGHGRAGPGPAAQREEEGCGREGGRRSRRDGGLRAAAAPTDEPVAGGRAGAAGSSVLDAASRLSAGDQCGQSPLVSASASVLAARSRRRRRRRAQSPPTPTLRAPPPPPPPNPQPLIGRWPRLLPGNGVRGWGRQGPKGGRGSSACGEEGRGWEGGARNASRPAESRREVRPQAIRAERQEGAMRRPSEKQNKTKLENGVEVGPVRPKCARACSLMLEEITASVSHPTAGLRGDTARPSPDLRNPPADGRPVDKDERGRRDGEGDRDVCASLAGSRPTAVKEELRVPPGCLRPEPVGARPGRQFSSDTSRAGLGPPHARFLLAPRARRLVGNGGKGGAARSPTPRAPEGSPPIKCPALACSPATPPLRGMGALVLVQAHACWKEREEAGIEILLPYIHLPHPPILGNLCETIEGLSTLRPDAPRLPSINSDRQSSWSHCLHHPLSKKKTKTPPPPPRPYHSKHSPPMHKAHKSHLLGKPRAPFASVSPRIRGKGNPGSLGPGRAGGAVRKRRRGSPPAPPHPA</sequence>
<evidence type="ECO:0000313" key="2">
    <source>
        <dbReference type="Proteomes" id="UP001162501"/>
    </source>
</evidence>
<organism evidence="1 2">
    <name type="scientific">Rangifer tarandus platyrhynchus</name>
    <name type="common">Svalbard reindeer</name>
    <dbReference type="NCBI Taxonomy" id="3082113"/>
    <lineage>
        <taxon>Eukaryota</taxon>
        <taxon>Metazoa</taxon>
        <taxon>Chordata</taxon>
        <taxon>Craniata</taxon>
        <taxon>Vertebrata</taxon>
        <taxon>Euteleostomi</taxon>
        <taxon>Mammalia</taxon>
        <taxon>Eutheria</taxon>
        <taxon>Laurasiatheria</taxon>
        <taxon>Artiodactyla</taxon>
        <taxon>Ruminantia</taxon>
        <taxon>Pecora</taxon>
        <taxon>Cervidae</taxon>
        <taxon>Odocoileinae</taxon>
        <taxon>Rangifer</taxon>
    </lineage>
</organism>
<protein>
    <submittedName>
        <fullName evidence="1">Uncharacterized protein</fullName>
    </submittedName>
</protein>
<gene>
    <name evidence="1" type="ORF">MRATA1EN22A_LOCUS20626</name>
</gene>
<evidence type="ECO:0000313" key="1">
    <source>
        <dbReference type="EMBL" id="CAN0472954.1"/>
    </source>
</evidence>
<name>A0AC59ZNS9_RANTA</name>
<reference evidence="1" key="1">
    <citation type="submission" date="2023-05" db="EMBL/GenBank/DDBJ databases">
        <authorList>
            <consortium name="ELIXIR-Norway"/>
        </authorList>
    </citation>
    <scope>NUCLEOTIDE SEQUENCE</scope>
</reference>
<dbReference type="EMBL" id="OX596115">
    <property type="protein sequence ID" value="CAN0472954.1"/>
    <property type="molecule type" value="Genomic_DNA"/>
</dbReference>
<accession>A0AC59ZNS9</accession>
<proteinExistence type="predicted"/>